<protein>
    <recommendedName>
        <fullName evidence="5">Lipoprotein</fullName>
    </recommendedName>
</protein>
<organism evidence="3 4">
    <name type="scientific">Algivirga pacifica</name>
    <dbReference type="NCBI Taxonomy" id="1162670"/>
    <lineage>
        <taxon>Bacteria</taxon>
        <taxon>Pseudomonadati</taxon>
        <taxon>Bacteroidota</taxon>
        <taxon>Cytophagia</taxon>
        <taxon>Cytophagales</taxon>
        <taxon>Flammeovirgaceae</taxon>
        <taxon>Algivirga</taxon>
    </lineage>
</organism>
<feature type="region of interest" description="Disordered" evidence="1">
    <location>
        <begin position="42"/>
        <end position="61"/>
    </location>
</feature>
<dbReference type="Proteomes" id="UP001500298">
    <property type="component" value="Unassembled WGS sequence"/>
</dbReference>
<comment type="caution">
    <text evidence="3">The sequence shown here is derived from an EMBL/GenBank/DDBJ whole genome shotgun (WGS) entry which is preliminary data.</text>
</comment>
<evidence type="ECO:0000256" key="2">
    <source>
        <dbReference type="SAM" id="SignalP"/>
    </source>
</evidence>
<keyword evidence="2" id="KW-0732">Signal</keyword>
<evidence type="ECO:0008006" key="5">
    <source>
        <dbReference type="Google" id="ProtNLM"/>
    </source>
</evidence>
<feature type="signal peptide" evidence="2">
    <location>
        <begin position="1"/>
        <end position="18"/>
    </location>
</feature>
<reference evidence="4" key="1">
    <citation type="journal article" date="2019" name="Int. J. Syst. Evol. Microbiol.">
        <title>The Global Catalogue of Microorganisms (GCM) 10K type strain sequencing project: providing services to taxonomists for standard genome sequencing and annotation.</title>
        <authorList>
            <consortium name="The Broad Institute Genomics Platform"/>
            <consortium name="The Broad Institute Genome Sequencing Center for Infectious Disease"/>
            <person name="Wu L."/>
            <person name="Ma J."/>
        </authorList>
    </citation>
    <scope>NUCLEOTIDE SEQUENCE [LARGE SCALE GENOMIC DNA]</scope>
    <source>
        <strain evidence="4">JCM 18326</strain>
    </source>
</reference>
<name>A0ABP9D5G5_9BACT</name>
<feature type="chain" id="PRO_5047358594" description="Lipoprotein" evidence="2">
    <location>
        <begin position="19"/>
        <end position="77"/>
    </location>
</feature>
<sequence>MKKSIVRVAAGLALLSLAACGQHNEAPSKGVNLDSERIYGESRGAAPKQIKEKPLDRPSTEALERISNIKEILYAGN</sequence>
<feature type="compositionally biased region" description="Basic and acidic residues" evidence="1">
    <location>
        <begin position="49"/>
        <end position="61"/>
    </location>
</feature>
<dbReference type="PROSITE" id="PS51257">
    <property type="entry name" value="PROKAR_LIPOPROTEIN"/>
    <property type="match status" value="1"/>
</dbReference>
<evidence type="ECO:0000313" key="3">
    <source>
        <dbReference type="EMBL" id="GAA4827375.1"/>
    </source>
</evidence>
<gene>
    <name evidence="3" type="ORF">GCM10023331_10240</name>
</gene>
<dbReference type="EMBL" id="BAABJX010000018">
    <property type="protein sequence ID" value="GAA4827375.1"/>
    <property type="molecule type" value="Genomic_DNA"/>
</dbReference>
<evidence type="ECO:0000313" key="4">
    <source>
        <dbReference type="Proteomes" id="UP001500298"/>
    </source>
</evidence>
<proteinExistence type="predicted"/>
<accession>A0ABP9D5G5</accession>
<dbReference type="RefSeq" id="WP_345369771.1">
    <property type="nucleotide sequence ID" value="NZ_BAABJX010000018.1"/>
</dbReference>
<evidence type="ECO:0000256" key="1">
    <source>
        <dbReference type="SAM" id="MobiDB-lite"/>
    </source>
</evidence>
<keyword evidence="4" id="KW-1185">Reference proteome</keyword>